<dbReference type="OrthoDB" id="61113at2759"/>
<dbReference type="GeneID" id="70128779"/>
<evidence type="ECO:0000256" key="2">
    <source>
        <dbReference type="ARBA" id="ARBA00022692"/>
    </source>
</evidence>
<feature type="region of interest" description="Disordered" evidence="6">
    <location>
        <begin position="320"/>
        <end position="355"/>
    </location>
</feature>
<evidence type="ECO:0000256" key="7">
    <source>
        <dbReference type="SAM" id="Phobius"/>
    </source>
</evidence>
<evidence type="ECO:0000256" key="5">
    <source>
        <dbReference type="ARBA" id="ARBA00038359"/>
    </source>
</evidence>
<evidence type="ECO:0000259" key="8">
    <source>
        <dbReference type="Pfam" id="PF20684"/>
    </source>
</evidence>
<dbReference type="PANTHER" id="PTHR33048">
    <property type="entry name" value="PTH11-LIKE INTEGRAL MEMBRANE PROTEIN (AFU_ORTHOLOGUE AFUA_5G11245)"/>
    <property type="match status" value="1"/>
</dbReference>
<sequence length="397" mass="44169">MSDANGRWIYSAVNLNDPEPLANRKETILGCVITFLIVSWICVSLRLYVRFKIVRAPGWDDLFVGLYLITMTAGCISICVATNYGLGKHVLLLSVPTIQGFLKAFYVQNATYCSSTAFIKLALLLQYLRVFERGTTIYKITFGLVVFTSLWGFAYSFIAWVPCVPVSTYWDMSSDGKNCYGYGSHYPASFVGTYESHTATNMILDAIILIVPLPLLFKNGATTAARARLIALLSMGCIVLALAAWRLQTIVETQVATYPTRDPTWYGPISILLAALEINAASICASVPIFWPVLSSGWSGIFVTQEVKITHESRYIDDEDRDSLTRSGSMHSRNGSESQISIVESGGARGNKDGKKHYRDSFILRQVDPLRLKDDREQPSAIRGDSIGDEPRKWTKF</sequence>
<evidence type="ECO:0000313" key="10">
    <source>
        <dbReference type="Proteomes" id="UP000758603"/>
    </source>
</evidence>
<feature type="transmembrane region" description="Helical" evidence="7">
    <location>
        <begin position="265"/>
        <end position="291"/>
    </location>
</feature>
<dbReference type="Proteomes" id="UP000758603">
    <property type="component" value="Unassembled WGS sequence"/>
</dbReference>
<dbReference type="InterPro" id="IPR049326">
    <property type="entry name" value="Rhodopsin_dom_fungi"/>
</dbReference>
<organism evidence="9 10">
    <name type="scientific">Truncatella angustata</name>
    <dbReference type="NCBI Taxonomy" id="152316"/>
    <lineage>
        <taxon>Eukaryota</taxon>
        <taxon>Fungi</taxon>
        <taxon>Dikarya</taxon>
        <taxon>Ascomycota</taxon>
        <taxon>Pezizomycotina</taxon>
        <taxon>Sordariomycetes</taxon>
        <taxon>Xylariomycetidae</taxon>
        <taxon>Amphisphaeriales</taxon>
        <taxon>Sporocadaceae</taxon>
        <taxon>Truncatella</taxon>
    </lineage>
</organism>
<evidence type="ECO:0000256" key="3">
    <source>
        <dbReference type="ARBA" id="ARBA00022989"/>
    </source>
</evidence>
<keyword evidence="2 7" id="KW-0812">Transmembrane</keyword>
<feature type="transmembrane region" description="Helical" evidence="7">
    <location>
        <begin position="229"/>
        <end position="245"/>
    </location>
</feature>
<keyword evidence="4 7" id="KW-0472">Membrane</keyword>
<dbReference type="PANTHER" id="PTHR33048:SF47">
    <property type="entry name" value="INTEGRAL MEMBRANE PROTEIN-RELATED"/>
    <property type="match status" value="1"/>
</dbReference>
<proteinExistence type="inferred from homology"/>
<feature type="compositionally biased region" description="Polar residues" evidence="6">
    <location>
        <begin position="325"/>
        <end position="342"/>
    </location>
</feature>
<feature type="transmembrane region" description="Helical" evidence="7">
    <location>
        <begin position="106"/>
        <end position="128"/>
    </location>
</feature>
<feature type="region of interest" description="Disordered" evidence="6">
    <location>
        <begin position="370"/>
        <end position="397"/>
    </location>
</feature>
<comment type="subcellular location">
    <subcellularLocation>
        <location evidence="1">Membrane</location>
        <topology evidence="1">Multi-pass membrane protein</topology>
    </subcellularLocation>
</comment>
<feature type="transmembrane region" description="Helical" evidence="7">
    <location>
        <begin position="61"/>
        <end position="86"/>
    </location>
</feature>
<dbReference type="RefSeq" id="XP_045959975.1">
    <property type="nucleotide sequence ID" value="XM_046099887.1"/>
</dbReference>
<evidence type="ECO:0000313" key="9">
    <source>
        <dbReference type="EMBL" id="KAH6655710.1"/>
    </source>
</evidence>
<comment type="similarity">
    <text evidence="5">Belongs to the SAT4 family.</text>
</comment>
<evidence type="ECO:0000256" key="1">
    <source>
        <dbReference type="ARBA" id="ARBA00004141"/>
    </source>
</evidence>
<keyword evidence="10" id="KW-1185">Reference proteome</keyword>
<accession>A0A9P8UP27</accession>
<dbReference type="GO" id="GO:0016020">
    <property type="term" value="C:membrane"/>
    <property type="evidence" value="ECO:0007669"/>
    <property type="project" value="UniProtKB-SubCell"/>
</dbReference>
<gene>
    <name evidence="9" type="ORF">BKA67DRAFT_534627</name>
</gene>
<dbReference type="InterPro" id="IPR052337">
    <property type="entry name" value="SAT4-like"/>
</dbReference>
<reference evidence="9" key="1">
    <citation type="journal article" date="2021" name="Nat. Commun.">
        <title>Genetic determinants of endophytism in the Arabidopsis root mycobiome.</title>
        <authorList>
            <person name="Mesny F."/>
            <person name="Miyauchi S."/>
            <person name="Thiergart T."/>
            <person name="Pickel B."/>
            <person name="Atanasova L."/>
            <person name="Karlsson M."/>
            <person name="Huettel B."/>
            <person name="Barry K.W."/>
            <person name="Haridas S."/>
            <person name="Chen C."/>
            <person name="Bauer D."/>
            <person name="Andreopoulos W."/>
            <person name="Pangilinan J."/>
            <person name="LaButti K."/>
            <person name="Riley R."/>
            <person name="Lipzen A."/>
            <person name="Clum A."/>
            <person name="Drula E."/>
            <person name="Henrissat B."/>
            <person name="Kohler A."/>
            <person name="Grigoriev I.V."/>
            <person name="Martin F.M."/>
            <person name="Hacquard S."/>
        </authorList>
    </citation>
    <scope>NUCLEOTIDE SEQUENCE</scope>
    <source>
        <strain evidence="9">MPI-SDFR-AT-0073</strain>
    </source>
</reference>
<feature type="transmembrane region" description="Helical" evidence="7">
    <location>
        <begin position="27"/>
        <end position="49"/>
    </location>
</feature>
<dbReference type="EMBL" id="JAGPXC010000003">
    <property type="protein sequence ID" value="KAH6655710.1"/>
    <property type="molecule type" value="Genomic_DNA"/>
</dbReference>
<comment type="caution">
    <text evidence="9">The sequence shown here is derived from an EMBL/GenBank/DDBJ whole genome shotgun (WGS) entry which is preliminary data.</text>
</comment>
<evidence type="ECO:0000256" key="4">
    <source>
        <dbReference type="ARBA" id="ARBA00023136"/>
    </source>
</evidence>
<feature type="domain" description="Rhodopsin" evidence="8">
    <location>
        <begin position="45"/>
        <end position="295"/>
    </location>
</feature>
<dbReference type="AlphaFoldDB" id="A0A9P8UP27"/>
<protein>
    <recommendedName>
        <fullName evidence="8">Rhodopsin domain-containing protein</fullName>
    </recommendedName>
</protein>
<keyword evidence="3 7" id="KW-1133">Transmembrane helix</keyword>
<dbReference type="Pfam" id="PF20684">
    <property type="entry name" value="Fung_rhodopsin"/>
    <property type="match status" value="1"/>
</dbReference>
<feature type="transmembrane region" description="Helical" evidence="7">
    <location>
        <begin position="199"/>
        <end position="217"/>
    </location>
</feature>
<evidence type="ECO:0000256" key="6">
    <source>
        <dbReference type="SAM" id="MobiDB-lite"/>
    </source>
</evidence>
<name>A0A9P8UP27_9PEZI</name>
<feature type="transmembrane region" description="Helical" evidence="7">
    <location>
        <begin position="140"/>
        <end position="161"/>
    </location>
</feature>